<keyword evidence="12" id="KW-1185">Reference proteome</keyword>
<comment type="similarity">
    <text evidence="2">Belongs to the GLE1 family.</text>
</comment>
<keyword evidence="8" id="KW-0539">Nucleus</keyword>
<dbReference type="RefSeq" id="XP_005714190.1">
    <property type="nucleotide sequence ID" value="XM_005714133.1"/>
</dbReference>
<dbReference type="PANTHER" id="PTHR12960:SF0">
    <property type="entry name" value="MRNA EXPORT FACTOR GLE1"/>
    <property type="match status" value="1"/>
</dbReference>
<evidence type="ECO:0000256" key="5">
    <source>
        <dbReference type="ARBA" id="ARBA00022927"/>
    </source>
</evidence>
<dbReference type="InterPro" id="IPR038506">
    <property type="entry name" value="GLE1-like_sf"/>
</dbReference>
<dbReference type="EMBL" id="HG001688">
    <property type="protein sequence ID" value="CDF34371.1"/>
    <property type="molecule type" value="Genomic_DNA"/>
</dbReference>
<dbReference type="InterPro" id="IPR012476">
    <property type="entry name" value="GLE1"/>
</dbReference>
<dbReference type="GO" id="GO:0005543">
    <property type="term" value="F:phospholipid binding"/>
    <property type="evidence" value="ECO:0007669"/>
    <property type="project" value="TreeGrafter"/>
</dbReference>
<evidence type="ECO:0000256" key="1">
    <source>
        <dbReference type="ARBA" id="ARBA00004567"/>
    </source>
</evidence>
<keyword evidence="7" id="KW-0906">Nuclear pore complex</keyword>
<evidence type="ECO:0000256" key="7">
    <source>
        <dbReference type="ARBA" id="ARBA00023132"/>
    </source>
</evidence>
<dbReference type="OrthoDB" id="420884at2759"/>
<dbReference type="Proteomes" id="UP000012073">
    <property type="component" value="Unassembled WGS sequence"/>
</dbReference>
<protein>
    <recommendedName>
        <fullName evidence="9">mRNA export factor GLE1</fullName>
    </recommendedName>
    <alternativeName>
        <fullName evidence="10">Nucleoporin GLE1</fullName>
    </alternativeName>
</protein>
<evidence type="ECO:0000256" key="10">
    <source>
        <dbReference type="ARBA" id="ARBA00029983"/>
    </source>
</evidence>
<accession>R7QAC1</accession>
<dbReference type="GO" id="GO:0044614">
    <property type="term" value="C:nuclear pore cytoplasmic filaments"/>
    <property type="evidence" value="ECO:0007669"/>
    <property type="project" value="TreeGrafter"/>
</dbReference>
<evidence type="ECO:0000256" key="8">
    <source>
        <dbReference type="ARBA" id="ARBA00023242"/>
    </source>
</evidence>
<dbReference type="AlphaFoldDB" id="R7QAC1"/>
<keyword evidence="4" id="KW-0509">mRNA transport</keyword>
<evidence type="ECO:0000256" key="6">
    <source>
        <dbReference type="ARBA" id="ARBA00023010"/>
    </source>
</evidence>
<reference evidence="12" key="1">
    <citation type="journal article" date="2013" name="Proc. Natl. Acad. Sci. U.S.A.">
        <title>Genome structure and metabolic features in the red seaweed Chondrus crispus shed light on evolution of the Archaeplastida.</title>
        <authorList>
            <person name="Collen J."/>
            <person name="Porcel B."/>
            <person name="Carre W."/>
            <person name="Ball S.G."/>
            <person name="Chaparro C."/>
            <person name="Tonon T."/>
            <person name="Barbeyron T."/>
            <person name="Michel G."/>
            <person name="Noel B."/>
            <person name="Valentin K."/>
            <person name="Elias M."/>
            <person name="Artiguenave F."/>
            <person name="Arun A."/>
            <person name="Aury J.M."/>
            <person name="Barbosa-Neto J.F."/>
            <person name="Bothwell J.H."/>
            <person name="Bouget F.Y."/>
            <person name="Brillet L."/>
            <person name="Cabello-Hurtado F."/>
            <person name="Capella-Gutierrez S."/>
            <person name="Charrier B."/>
            <person name="Cladiere L."/>
            <person name="Cock J.M."/>
            <person name="Coelho S.M."/>
            <person name="Colleoni C."/>
            <person name="Czjzek M."/>
            <person name="Da Silva C."/>
            <person name="Delage L."/>
            <person name="Denoeud F."/>
            <person name="Deschamps P."/>
            <person name="Dittami S.M."/>
            <person name="Gabaldon T."/>
            <person name="Gachon C.M."/>
            <person name="Groisillier A."/>
            <person name="Herve C."/>
            <person name="Jabbari K."/>
            <person name="Katinka M."/>
            <person name="Kloareg B."/>
            <person name="Kowalczyk N."/>
            <person name="Labadie K."/>
            <person name="Leblanc C."/>
            <person name="Lopez P.J."/>
            <person name="McLachlan D.H."/>
            <person name="Meslet-Cladiere L."/>
            <person name="Moustafa A."/>
            <person name="Nehr Z."/>
            <person name="Nyvall Collen P."/>
            <person name="Panaud O."/>
            <person name="Partensky F."/>
            <person name="Poulain J."/>
            <person name="Rensing S.A."/>
            <person name="Rousvoal S."/>
            <person name="Samson G."/>
            <person name="Symeonidi A."/>
            <person name="Weissenbach J."/>
            <person name="Zambounis A."/>
            <person name="Wincker P."/>
            <person name="Boyen C."/>
        </authorList>
    </citation>
    <scope>NUCLEOTIDE SEQUENCE [LARGE SCALE GENOMIC DNA]</scope>
    <source>
        <strain evidence="12">cv. Stackhouse</strain>
    </source>
</reference>
<evidence type="ECO:0000256" key="2">
    <source>
        <dbReference type="ARBA" id="ARBA00011056"/>
    </source>
</evidence>
<name>R7QAC1_CHOCR</name>
<dbReference type="STRING" id="2769.R7QAC1"/>
<dbReference type="GO" id="GO:0031369">
    <property type="term" value="F:translation initiation factor binding"/>
    <property type="evidence" value="ECO:0007669"/>
    <property type="project" value="TreeGrafter"/>
</dbReference>
<dbReference type="PhylomeDB" id="R7QAC1"/>
<evidence type="ECO:0000256" key="4">
    <source>
        <dbReference type="ARBA" id="ARBA00022816"/>
    </source>
</evidence>
<comment type="subcellular location">
    <subcellularLocation>
        <location evidence="1">Nucleus</location>
        <location evidence="1">Nuclear pore complex</location>
    </subcellularLocation>
</comment>
<evidence type="ECO:0000256" key="9">
    <source>
        <dbReference type="ARBA" id="ARBA00026227"/>
    </source>
</evidence>
<evidence type="ECO:0000313" key="11">
    <source>
        <dbReference type="EMBL" id="CDF34371.1"/>
    </source>
</evidence>
<keyword evidence="6" id="KW-0811">Translocation</keyword>
<dbReference type="Pfam" id="PF07817">
    <property type="entry name" value="GLE1"/>
    <property type="match status" value="1"/>
</dbReference>
<keyword evidence="5" id="KW-0653">Protein transport</keyword>
<dbReference type="Gramene" id="CDF34371">
    <property type="protein sequence ID" value="CDF34371"/>
    <property type="gene ID" value="CHC_T00002995001"/>
</dbReference>
<dbReference type="GeneID" id="17321916"/>
<dbReference type="KEGG" id="ccp:CHC_T00002995001"/>
<sequence>MYTTPAYSRRPKSESTEDYRRRIGYKHAESAESYLERSCGCVSLFAAVLQTEKIYGPAQRIPGVSNPFSLDIGWTWLARIANKEQHAITPAITIAFLEVAGYYMSQRYRKQFAKLIAMVQRAVVLKAAKSAPPGPSSRLDTLLEDFIRAGCTFPKPPHGRELPAKDLEFL</sequence>
<dbReference type="GO" id="GO:0015031">
    <property type="term" value="P:protein transport"/>
    <property type="evidence" value="ECO:0007669"/>
    <property type="project" value="UniProtKB-KW"/>
</dbReference>
<proteinExistence type="inferred from homology"/>
<dbReference type="GO" id="GO:0000822">
    <property type="term" value="F:inositol hexakisphosphate binding"/>
    <property type="evidence" value="ECO:0007669"/>
    <property type="project" value="TreeGrafter"/>
</dbReference>
<dbReference type="GO" id="GO:0005737">
    <property type="term" value="C:cytoplasm"/>
    <property type="evidence" value="ECO:0007669"/>
    <property type="project" value="TreeGrafter"/>
</dbReference>
<keyword evidence="3" id="KW-0813">Transport</keyword>
<dbReference type="PANTHER" id="PTHR12960">
    <property type="entry name" value="GLE-1-RELATED"/>
    <property type="match status" value="1"/>
</dbReference>
<gene>
    <name evidence="11" type="ORF">CHC_T00002995001</name>
</gene>
<dbReference type="Gene3D" id="1.25.40.510">
    <property type="entry name" value="GLE1-like"/>
    <property type="match status" value="1"/>
</dbReference>
<evidence type="ECO:0000313" key="12">
    <source>
        <dbReference type="Proteomes" id="UP000012073"/>
    </source>
</evidence>
<dbReference type="GO" id="GO:0016973">
    <property type="term" value="P:poly(A)+ mRNA export from nucleus"/>
    <property type="evidence" value="ECO:0007669"/>
    <property type="project" value="InterPro"/>
</dbReference>
<organism evidence="11 12">
    <name type="scientific">Chondrus crispus</name>
    <name type="common">Carrageen Irish moss</name>
    <name type="synonym">Polymorpha crispa</name>
    <dbReference type="NCBI Taxonomy" id="2769"/>
    <lineage>
        <taxon>Eukaryota</taxon>
        <taxon>Rhodophyta</taxon>
        <taxon>Florideophyceae</taxon>
        <taxon>Rhodymeniophycidae</taxon>
        <taxon>Gigartinales</taxon>
        <taxon>Gigartinaceae</taxon>
        <taxon>Chondrus</taxon>
    </lineage>
</organism>
<evidence type="ECO:0000256" key="3">
    <source>
        <dbReference type="ARBA" id="ARBA00022448"/>
    </source>
</evidence>